<feature type="domain" description="ABC transporter" evidence="1">
    <location>
        <begin position="51"/>
        <end position="160"/>
    </location>
</feature>
<dbReference type="GO" id="GO:0005524">
    <property type="term" value="F:ATP binding"/>
    <property type="evidence" value="ECO:0007669"/>
    <property type="project" value="InterPro"/>
</dbReference>
<evidence type="ECO:0000313" key="2">
    <source>
        <dbReference type="EMBL" id="GAH74395.1"/>
    </source>
</evidence>
<dbReference type="SUPFAM" id="SSF52540">
    <property type="entry name" value="P-loop containing nucleoside triphosphate hydrolases"/>
    <property type="match status" value="1"/>
</dbReference>
<gene>
    <name evidence="2" type="ORF">S03H2_43961</name>
</gene>
<dbReference type="AlphaFoldDB" id="X1IYR5"/>
<proteinExistence type="predicted"/>
<feature type="non-terminal residue" evidence="2">
    <location>
        <position position="166"/>
    </location>
</feature>
<comment type="caution">
    <text evidence="2">The sequence shown here is derived from an EMBL/GenBank/DDBJ whole genome shotgun (WGS) entry which is preliminary data.</text>
</comment>
<dbReference type="PANTHER" id="PTHR42798">
    <property type="entry name" value="LIPOPROTEIN-RELEASING SYSTEM ATP-BINDING PROTEIN LOLD"/>
    <property type="match status" value="1"/>
</dbReference>
<dbReference type="InterPro" id="IPR003439">
    <property type="entry name" value="ABC_transporter-like_ATP-bd"/>
</dbReference>
<accession>X1IYR5</accession>
<dbReference type="GO" id="GO:0016887">
    <property type="term" value="F:ATP hydrolysis activity"/>
    <property type="evidence" value="ECO:0007669"/>
    <property type="project" value="InterPro"/>
</dbReference>
<dbReference type="EMBL" id="BARU01027464">
    <property type="protein sequence ID" value="GAH74395.1"/>
    <property type="molecule type" value="Genomic_DNA"/>
</dbReference>
<dbReference type="Pfam" id="PF00005">
    <property type="entry name" value="ABC_tran"/>
    <property type="match status" value="1"/>
</dbReference>
<dbReference type="Gene3D" id="3.40.50.300">
    <property type="entry name" value="P-loop containing nucleotide triphosphate hydrolases"/>
    <property type="match status" value="1"/>
</dbReference>
<name>X1IYR5_9ZZZZ</name>
<protein>
    <recommendedName>
        <fullName evidence="1">ABC transporter domain-containing protein</fullName>
    </recommendedName>
</protein>
<sequence>MADEDYLDAVDYTRDDLDVEDLGEVKHAVRLQDVHRTFKLAKNEIGAVIGANLTIDAGDFIVISGKSGSGKTTLLNLIGAIDLATQGRVFVMDVPINDYDESFRASFRLNNTGFIFQSYNLISTLTALENVMFPMQLYEKKQSELRKDALKLLEIVELDHRCDHLP</sequence>
<evidence type="ECO:0000259" key="1">
    <source>
        <dbReference type="Pfam" id="PF00005"/>
    </source>
</evidence>
<organism evidence="2">
    <name type="scientific">marine sediment metagenome</name>
    <dbReference type="NCBI Taxonomy" id="412755"/>
    <lineage>
        <taxon>unclassified sequences</taxon>
        <taxon>metagenomes</taxon>
        <taxon>ecological metagenomes</taxon>
    </lineage>
</organism>
<dbReference type="PANTHER" id="PTHR42798:SF6">
    <property type="entry name" value="CELL DIVISION ATP-BINDING PROTEIN FTSE"/>
    <property type="match status" value="1"/>
</dbReference>
<dbReference type="InterPro" id="IPR027417">
    <property type="entry name" value="P-loop_NTPase"/>
</dbReference>
<reference evidence="2" key="1">
    <citation type="journal article" date="2014" name="Front. Microbiol.">
        <title>High frequency of phylogenetically diverse reductive dehalogenase-homologous genes in deep subseafloor sedimentary metagenomes.</title>
        <authorList>
            <person name="Kawai M."/>
            <person name="Futagami T."/>
            <person name="Toyoda A."/>
            <person name="Takaki Y."/>
            <person name="Nishi S."/>
            <person name="Hori S."/>
            <person name="Arai W."/>
            <person name="Tsubouchi T."/>
            <person name="Morono Y."/>
            <person name="Uchiyama I."/>
            <person name="Ito T."/>
            <person name="Fujiyama A."/>
            <person name="Inagaki F."/>
            <person name="Takami H."/>
        </authorList>
    </citation>
    <scope>NUCLEOTIDE SEQUENCE</scope>
    <source>
        <strain evidence="2">Expedition CK06-06</strain>
    </source>
</reference>